<dbReference type="Proteomes" id="UP000237881">
    <property type="component" value="Unassembled WGS sequence"/>
</dbReference>
<feature type="region of interest" description="Disordered" evidence="1">
    <location>
        <begin position="36"/>
        <end position="77"/>
    </location>
</feature>
<evidence type="ECO:0000313" key="3">
    <source>
        <dbReference type="EMBL" id="PPH76038.1"/>
    </source>
</evidence>
<evidence type="ECO:0000313" key="4">
    <source>
        <dbReference type="Proteomes" id="UP000237881"/>
    </source>
</evidence>
<proteinExistence type="predicted"/>
<sequence>MRERIISPLLVPQFAGLFGSDAQLQFTLLTEPLVQKRSPGAGLPGGSIRTGASRCKGPMMTFPTARGLGEKPPTIHP</sequence>
<keyword evidence="5" id="KW-1185">Reference proteome</keyword>
<dbReference type="KEGG" id="rry:C1O28_09990"/>
<evidence type="ECO:0000256" key="1">
    <source>
        <dbReference type="SAM" id="MobiDB-lite"/>
    </source>
</evidence>
<gene>
    <name evidence="2" type="ORF">C5C04_11600</name>
    <name evidence="3" type="ORF">C5C40_09770</name>
</gene>
<reference evidence="4 5" key="1">
    <citation type="submission" date="2018-02" db="EMBL/GenBank/DDBJ databases">
        <title>Bacteriophage NCPPB3778 and a type I-E CRISPR drive the evolution of the US Biological Select Agent, Rathayibacter toxicus.</title>
        <authorList>
            <person name="Davis E.W.II."/>
            <person name="Tabima J.F."/>
            <person name="Weisberg A.J."/>
            <person name="Lopes L.D."/>
            <person name="Wiseman M.S."/>
            <person name="Wiseman M.S."/>
            <person name="Pupko T."/>
            <person name="Belcher M.S."/>
            <person name="Sechler A.J."/>
            <person name="Tancos M.A."/>
            <person name="Schroeder B.K."/>
            <person name="Murray T.D."/>
            <person name="Luster D.G."/>
            <person name="Schneider W.L."/>
            <person name="Rogers E."/>
            <person name="Andreote F.D."/>
            <person name="Grunwald N.J."/>
            <person name="Putnam M.L."/>
            <person name="Chang J.H."/>
        </authorList>
    </citation>
    <scope>NUCLEOTIDE SEQUENCE [LARGE SCALE GENOMIC DNA]</scope>
    <source>
        <strain evidence="3 5">AY1D6</strain>
        <strain evidence="2 4">AY1I9</strain>
    </source>
</reference>
<evidence type="ECO:0000313" key="2">
    <source>
        <dbReference type="EMBL" id="PPF11724.1"/>
    </source>
</evidence>
<evidence type="ECO:0000313" key="5">
    <source>
        <dbReference type="Proteomes" id="UP000239698"/>
    </source>
</evidence>
<dbReference type="AlphaFoldDB" id="A0ABD6W691"/>
<comment type="caution">
    <text evidence="2">The sequence shown here is derived from an EMBL/GenBank/DDBJ whole genome shotgun (WGS) entry which is preliminary data.</text>
</comment>
<dbReference type="Proteomes" id="UP000239698">
    <property type="component" value="Unassembled WGS sequence"/>
</dbReference>
<dbReference type="EMBL" id="PSVT01000019">
    <property type="protein sequence ID" value="PPH76038.1"/>
    <property type="molecule type" value="Genomic_DNA"/>
</dbReference>
<protein>
    <submittedName>
        <fullName evidence="2">Uncharacterized protein</fullName>
    </submittedName>
</protein>
<dbReference type="EMBL" id="PSUL01000030">
    <property type="protein sequence ID" value="PPF11724.1"/>
    <property type="molecule type" value="Genomic_DNA"/>
</dbReference>
<name>A0ABD6W691_RATRA</name>
<organism evidence="2 4">
    <name type="scientific">Rathayibacter rathayi</name>
    <name type="common">Corynebacterium rathayi</name>
    <dbReference type="NCBI Taxonomy" id="33887"/>
    <lineage>
        <taxon>Bacteria</taxon>
        <taxon>Bacillati</taxon>
        <taxon>Actinomycetota</taxon>
        <taxon>Actinomycetes</taxon>
        <taxon>Micrococcales</taxon>
        <taxon>Microbacteriaceae</taxon>
        <taxon>Rathayibacter</taxon>
    </lineage>
</organism>
<accession>A0ABD6W691</accession>